<evidence type="ECO:0000313" key="2">
    <source>
        <dbReference type="EMBL" id="MBB6037358.1"/>
    </source>
</evidence>
<gene>
    <name evidence="2" type="ORF">HNR73_005234</name>
</gene>
<dbReference type="RefSeq" id="WP_184790180.1">
    <property type="nucleotide sequence ID" value="NZ_BONT01000081.1"/>
</dbReference>
<organism evidence="2 3">
    <name type="scientific">Phytomonospora endophytica</name>
    <dbReference type="NCBI Taxonomy" id="714109"/>
    <lineage>
        <taxon>Bacteria</taxon>
        <taxon>Bacillati</taxon>
        <taxon>Actinomycetota</taxon>
        <taxon>Actinomycetes</taxon>
        <taxon>Micromonosporales</taxon>
        <taxon>Micromonosporaceae</taxon>
        <taxon>Phytomonospora</taxon>
    </lineage>
</organism>
<name>A0A841FUE4_9ACTN</name>
<sequence>MGLAVERHRDLWLKLLAGAVLLVLCGGGFFACSGWKPSGSFALEFLAAVEGGDPAAIADMIHPWCEEPAGTPPSRPWRDAEILDVEMTDAPDDYDVHLKVTADGVEPTTITIPVVGHDHFPFVDCPVERAIVTVAGEPRDVDFAGTAFPEADATGFGVWVLPGVYELRSTGPSGGTETDLLLVRGDRGGLELELGDG</sequence>
<dbReference type="Proteomes" id="UP000548476">
    <property type="component" value="Unassembled WGS sequence"/>
</dbReference>
<dbReference type="EMBL" id="JACHGT010000012">
    <property type="protein sequence ID" value="MBB6037358.1"/>
    <property type="molecule type" value="Genomic_DNA"/>
</dbReference>
<proteinExistence type="predicted"/>
<feature type="transmembrane region" description="Helical" evidence="1">
    <location>
        <begin position="12"/>
        <end position="31"/>
    </location>
</feature>
<dbReference type="AlphaFoldDB" id="A0A841FUE4"/>
<keyword evidence="1" id="KW-0812">Transmembrane</keyword>
<comment type="caution">
    <text evidence="2">The sequence shown here is derived from an EMBL/GenBank/DDBJ whole genome shotgun (WGS) entry which is preliminary data.</text>
</comment>
<evidence type="ECO:0000256" key="1">
    <source>
        <dbReference type="SAM" id="Phobius"/>
    </source>
</evidence>
<reference evidence="2 3" key="1">
    <citation type="submission" date="2020-08" db="EMBL/GenBank/DDBJ databases">
        <title>Genomic Encyclopedia of Type Strains, Phase IV (KMG-IV): sequencing the most valuable type-strain genomes for metagenomic binning, comparative biology and taxonomic classification.</title>
        <authorList>
            <person name="Goeker M."/>
        </authorList>
    </citation>
    <scope>NUCLEOTIDE SEQUENCE [LARGE SCALE GENOMIC DNA]</scope>
    <source>
        <strain evidence="2 3">YIM 65646</strain>
    </source>
</reference>
<keyword evidence="1" id="KW-1133">Transmembrane helix</keyword>
<keyword evidence="1" id="KW-0472">Membrane</keyword>
<evidence type="ECO:0000313" key="3">
    <source>
        <dbReference type="Proteomes" id="UP000548476"/>
    </source>
</evidence>
<accession>A0A841FUE4</accession>
<keyword evidence="3" id="KW-1185">Reference proteome</keyword>
<dbReference type="PROSITE" id="PS51257">
    <property type="entry name" value="PROKAR_LIPOPROTEIN"/>
    <property type="match status" value="1"/>
</dbReference>
<protein>
    <submittedName>
        <fullName evidence="2">Uncharacterized protein</fullName>
    </submittedName>
</protein>